<proteinExistence type="predicted"/>
<organism evidence="1 2">
    <name type="scientific">Mesorhabditis spiculigera</name>
    <dbReference type="NCBI Taxonomy" id="96644"/>
    <lineage>
        <taxon>Eukaryota</taxon>
        <taxon>Metazoa</taxon>
        <taxon>Ecdysozoa</taxon>
        <taxon>Nematoda</taxon>
        <taxon>Chromadorea</taxon>
        <taxon>Rhabditida</taxon>
        <taxon>Rhabditina</taxon>
        <taxon>Rhabditomorpha</taxon>
        <taxon>Rhabditoidea</taxon>
        <taxon>Rhabditidae</taxon>
        <taxon>Mesorhabditinae</taxon>
        <taxon>Mesorhabditis</taxon>
    </lineage>
</organism>
<dbReference type="EMBL" id="CATQJA010001100">
    <property type="protein sequence ID" value="CAJ0565768.1"/>
    <property type="molecule type" value="Genomic_DNA"/>
</dbReference>
<feature type="non-terminal residue" evidence="1">
    <location>
        <position position="1"/>
    </location>
</feature>
<evidence type="ECO:0000313" key="2">
    <source>
        <dbReference type="Proteomes" id="UP001177023"/>
    </source>
</evidence>
<keyword evidence="2" id="KW-1185">Reference proteome</keyword>
<dbReference type="AlphaFoldDB" id="A0AA36CB70"/>
<accession>A0AA36CB70</accession>
<sequence length="216" mass="24605">MRCVCIGNRRLFFTVNPWANFVRYYEKSDSDPVNLITLAIFQIVISCGEVMPGAPAAPLANPEYCAVFEQIAHIPRISFDLHYGFNNCWVPALEVATLILEAALVTYRPIGGTARMMSIRIDSRYGHDQQPAEYSLTDALRNLLENSVSTADEISINRETLIRCRSDWPTADTVVIVLAQNFEPGNLELRREKIRLANYKCLEKWPKHQQTDISRQ</sequence>
<gene>
    <name evidence="1" type="ORF">MSPICULIGERA_LOCUS4398</name>
</gene>
<reference evidence="1" key="1">
    <citation type="submission" date="2023-06" db="EMBL/GenBank/DDBJ databases">
        <authorList>
            <person name="Delattre M."/>
        </authorList>
    </citation>
    <scope>NUCLEOTIDE SEQUENCE</scope>
    <source>
        <strain evidence="1">AF72</strain>
    </source>
</reference>
<comment type="caution">
    <text evidence="1">The sequence shown here is derived from an EMBL/GenBank/DDBJ whole genome shotgun (WGS) entry which is preliminary data.</text>
</comment>
<evidence type="ECO:0000313" key="1">
    <source>
        <dbReference type="EMBL" id="CAJ0565768.1"/>
    </source>
</evidence>
<name>A0AA36CB70_9BILA</name>
<dbReference type="Proteomes" id="UP001177023">
    <property type="component" value="Unassembled WGS sequence"/>
</dbReference>
<protein>
    <submittedName>
        <fullName evidence="1">Uncharacterized protein</fullName>
    </submittedName>
</protein>